<keyword evidence="2" id="KW-1185">Reference proteome</keyword>
<dbReference type="OrthoDB" id="10542456at2759"/>
<evidence type="ECO:0000313" key="2">
    <source>
        <dbReference type="Proteomes" id="UP000276133"/>
    </source>
</evidence>
<reference evidence="1 2" key="1">
    <citation type="journal article" date="2018" name="Sci. Rep.">
        <title>Genomic signatures of local adaptation to the degree of environmental predictability in rotifers.</title>
        <authorList>
            <person name="Franch-Gras L."/>
            <person name="Hahn C."/>
            <person name="Garcia-Roger E.M."/>
            <person name="Carmona M.J."/>
            <person name="Serra M."/>
            <person name="Gomez A."/>
        </authorList>
    </citation>
    <scope>NUCLEOTIDE SEQUENCE [LARGE SCALE GENOMIC DNA]</scope>
    <source>
        <strain evidence="1">HYR1</strain>
    </source>
</reference>
<dbReference type="Proteomes" id="UP000276133">
    <property type="component" value="Unassembled WGS sequence"/>
</dbReference>
<organism evidence="1 2">
    <name type="scientific">Brachionus plicatilis</name>
    <name type="common">Marine rotifer</name>
    <name type="synonym">Brachionus muelleri</name>
    <dbReference type="NCBI Taxonomy" id="10195"/>
    <lineage>
        <taxon>Eukaryota</taxon>
        <taxon>Metazoa</taxon>
        <taxon>Spiralia</taxon>
        <taxon>Gnathifera</taxon>
        <taxon>Rotifera</taxon>
        <taxon>Eurotatoria</taxon>
        <taxon>Monogononta</taxon>
        <taxon>Pseudotrocha</taxon>
        <taxon>Ploima</taxon>
        <taxon>Brachionidae</taxon>
        <taxon>Brachionus</taxon>
    </lineage>
</organism>
<gene>
    <name evidence="1" type="ORF">BpHYR1_006468</name>
</gene>
<proteinExistence type="predicted"/>
<evidence type="ECO:0000313" key="1">
    <source>
        <dbReference type="EMBL" id="RNA03124.1"/>
    </source>
</evidence>
<name>A0A3M7PVX8_BRAPC</name>
<comment type="caution">
    <text evidence="1">The sequence shown here is derived from an EMBL/GenBank/DDBJ whole genome shotgun (WGS) entry which is preliminary data.</text>
</comment>
<dbReference type="EMBL" id="REGN01008617">
    <property type="protein sequence ID" value="RNA03124.1"/>
    <property type="molecule type" value="Genomic_DNA"/>
</dbReference>
<feature type="non-terminal residue" evidence="1">
    <location>
        <position position="242"/>
    </location>
</feature>
<dbReference type="AlphaFoldDB" id="A0A3M7PVX8"/>
<sequence>MNFETSMEILEVCSKISLENVFNERFDNFLTFVSNSELLCAVSHLMGLSSICALKTLEEGCVVYTALIANASTGKSSALKLIKRSLLSVENFLKILPINSRLLNAATVEGLLFYLNKLQFVLSLWDESSTFLNSFGLYKGQGSLRHPPTFIDLIKNEVNQKDDGLIQRFHLCAPKPSFLNANEIIDAEKPECSLDVLFYIIFKLNEIGTEYILSKEATIEFNQIYSDFKSLIQKEYKKDGFI</sequence>
<protein>
    <submittedName>
        <fullName evidence="1">Uncharacterized protein</fullName>
    </submittedName>
</protein>
<accession>A0A3M7PVX8</accession>